<dbReference type="EMBL" id="MTHB01000049">
    <property type="protein sequence ID" value="OXC78871.1"/>
    <property type="molecule type" value="Genomic_DNA"/>
</dbReference>
<feature type="transmembrane region" description="Helical" evidence="8">
    <location>
        <begin position="85"/>
        <end position="112"/>
    </location>
</feature>
<gene>
    <name evidence="9" type="ORF">BSU04_09460</name>
</gene>
<keyword evidence="7 8" id="KW-0472">Membrane</keyword>
<feature type="transmembrane region" description="Helical" evidence="8">
    <location>
        <begin position="195"/>
        <end position="222"/>
    </location>
</feature>
<keyword evidence="5 8" id="KW-0812">Transmembrane</keyword>
<evidence type="ECO:0000256" key="1">
    <source>
        <dbReference type="ARBA" id="ARBA00004127"/>
    </source>
</evidence>
<evidence type="ECO:0000256" key="5">
    <source>
        <dbReference type="ARBA" id="ARBA00022692"/>
    </source>
</evidence>
<evidence type="ECO:0000256" key="8">
    <source>
        <dbReference type="RuleBase" id="RU362101"/>
    </source>
</evidence>
<dbReference type="GO" id="GO:0005886">
    <property type="term" value="C:plasma membrane"/>
    <property type="evidence" value="ECO:0007669"/>
    <property type="project" value="UniProtKB-SubCell"/>
</dbReference>
<evidence type="ECO:0000313" key="10">
    <source>
        <dbReference type="Proteomes" id="UP000214720"/>
    </source>
</evidence>
<sequence>MPNQMSQLFNDRPTGLRHKIAGIYALLLVFSVVAWAWALTAFHGQPALLGTALLAYTFGLRHAVDADHIAAIDNVTRKLLQIDRSPLGAGLFFSLGHSTVVVALTVGVAFAATALTTHFDDLRGFGGLIGTSVSALFLFVLAIANLVVLGSVIRSFRAVRRGEPQVETDLDLLLNNRGFLSRLLRPLLRLVSRSWHLYPVGFLFGLGFDTATEVALFGISAAQASHGLSFWSVLVLPILFTAGMSLVDTTDGILMLGAYRWAFCPAHAQALLQHHDHVRFRGGRGGDRRDRGAGFAPGQLRAQGPILGCYRQPQRALRAVGLHRHWYFHCELDRLHSNLQAQALRRYHRENAVTENAVTENAVTLRLNAKIHLSTTSVDASECLTPEIGKLGHAHSAMPGCIFY</sequence>
<dbReference type="GO" id="GO:0015099">
    <property type="term" value="F:nickel cation transmembrane transporter activity"/>
    <property type="evidence" value="ECO:0007669"/>
    <property type="project" value="UniProtKB-UniRule"/>
</dbReference>
<dbReference type="InterPro" id="IPR011541">
    <property type="entry name" value="Ni/Co_transpt_high_affinity"/>
</dbReference>
<evidence type="ECO:0000256" key="3">
    <source>
        <dbReference type="ARBA" id="ARBA00022448"/>
    </source>
</evidence>
<dbReference type="Pfam" id="PF03824">
    <property type="entry name" value="NicO"/>
    <property type="match status" value="1"/>
</dbReference>
<comment type="similarity">
    <text evidence="2 8">Belongs to the NiCoT transporter (TC 2.A.52) family.</text>
</comment>
<feature type="transmembrane region" description="Helical" evidence="8">
    <location>
        <begin position="46"/>
        <end position="64"/>
    </location>
</feature>
<dbReference type="PANTHER" id="PTHR31611:SF0">
    <property type="entry name" value="HIGH-AFFINITY NICKEL TRANSPORT PROTEIN NIC1"/>
    <property type="match status" value="1"/>
</dbReference>
<dbReference type="InterPro" id="IPR004688">
    <property type="entry name" value="Ni/Co_transpt"/>
</dbReference>
<name>A0A226X620_CABSO</name>
<keyword evidence="4" id="KW-0533">Nickel</keyword>
<keyword evidence="3 8" id="KW-0813">Transport</keyword>
<evidence type="ECO:0000256" key="6">
    <source>
        <dbReference type="ARBA" id="ARBA00022989"/>
    </source>
</evidence>
<evidence type="ECO:0000256" key="7">
    <source>
        <dbReference type="ARBA" id="ARBA00023136"/>
    </source>
</evidence>
<protein>
    <recommendedName>
        <fullName evidence="8">Nickel/cobalt efflux system</fullName>
    </recommendedName>
</protein>
<keyword evidence="6 8" id="KW-1133">Transmembrane helix</keyword>
<feature type="transmembrane region" description="Helical" evidence="8">
    <location>
        <begin position="132"/>
        <end position="153"/>
    </location>
</feature>
<proteinExistence type="inferred from homology"/>
<organism evidence="9 10">
    <name type="scientific">Caballeronia sordidicola</name>
    <name type="common">Burkholderia sordidicola</name>
    <dbReference type="NCBI Taxonomy" id="196367"/>
    <lineage>
        <taxon>Bacteria</taxon>
        <taxon>Pseudomonadati</taxon>
        <taxon>Pseudomonadota</taxon>
        <taxon>Betaproteobacteria</taxon>
        <taxon>Burkholderiales</taxon>
        <taxon>Burkholderiaceae</taxon>
        <taxon>Caballeronia</taxon>
    </lineage>
</organism>
<reference evidence="10" key="1">
    <citation type="submission" date="2017-01" db="EMBL/GenBank/DDBJ databases">
        <title>Genome Analysis of Deinococcus marmoris KOPRI26562.</title>
        <authorList>
            <person name="Kim J.H."/>
            <person name="Oh H.-M."/>
        </authorList>
    </citation>
    <scope>NUCLEOTIDE SEQUENCE [LARGE SCALE GENOMIC DNA]</scope>
    <source>
        <strain evidence="10">PAMC 26633</strain>
    </source>
</reference>
<dbReference type="Proteomes" id="UP000214720">
    <property type="component" value="Unassembled WGS sequence"/>
</dbReference>
<comment type="subcellular location">
    <subcellularLocation>
        <location evidence="8">Cell membrane</location>
        <topology evidence="8">Multi-pass membrane protein</topology>
    </subcellularLocation>
    <subcellularLocation>
        <location evidence="1">Endomembrane system</location>
        <topology evidence="1">Multi-pass membrane protein</topology>
    </subcellularLocation>
</comment>
<evidence type="ECO:0000256" key="4">
    <source>
        <dbReference type="ARBA" id="ARBA00022596"/>
    </source>
</evidence>
<dbReference type="PANTHER" id="PTHR31611">
    <property type="entry name" value="HIGH-AFFINITY NICKEL TRANSPORT PROTEIN NIC1"/>
    <property type="match status" value="1"/>
</dbReference>
<dbReference type="GO" id="GO:0012505">
    <property type="term" value="C:endomembrane system"/>
    <property type="evidence" value="ECO:0007669"/>
    <property type="project" value="UniProtKB-SubCell"/>
</dbReference>
<evidence type="ECO:0000256" key="2">
    <source>
        <dbReference type="ARBA" id="ARBA00010892"/>
    </source>
</evidence>
<comment type="caution">
    <text evidence="9">The sequence shown here is derived from an EMBL/GenBank/DDBJ whole genome shotgun (WGS) entry which is preliminary data.</text>
</comment>
<evidence type="ECO:0000313" key="9">
    <source>
        <dbReference type="EMBL" id="OXC78871.1"/>
    </source>
</evidence>
<dbReference type="AlphaFoldDB" id="A0A226X620"/>
<feature type="transmembrane region" description="Helical" evidence="8">
    <location>
        <begin position="21"/>
        <end position="40"/>
    </location>
</feature>
<feature type="transmembrane region" description="Helical" evidence="8">
    <location>
        <begin position="228"/>
        <end position="247"/>
    </location>
</feature>
<accession>A0A226X620</accession>